<proteinExistence type="predicted"/>
<dbReference type="Proteomes" id="UP001190700">
    <property type="component" value="Unassembled WGS sequence"/>
</dbReference>
<organism evidence="2 3">
    <name type="scientific">Cymbomonas tetramitiformis</name>
    <dbReference type="NCBI Taxonomy" id="36881"/>
    <lineage>
        <taxon>Eukaryota</taxon>
        <taxon>Viridiplantae</taxon>
        <taxon>Chlorophyta</taxon>
        <taxon>Pyramimonadophyceae</taxon>
        <taxon>Pyramimonadales</taxon>
        <taxon>Pyramimonadaceae</taxon>
        <taxon>Cymbomonas</taxon>
    </lineage>
</organism>
<keyword evidence="1" id="KW-1133">Transmembrane helix</keyword>
<dbReference type="AlphaFoldDB" id="A0AAE0C0U2"/>
<name>A0AAE0C0U2_9CHLO</name>
<protein>
    <submittedName>
        <fullName evidence="2">Uncharacterized protein</fullName>
    </submittedName>
</protein>
<keyword evidence="3" id="KW-1185">Reference proteome</keyword>
<dbReference type="EMBL" id="LGRX02029974">
    <property type="protein sequence ID" value="KAK3246296.1"/>
    <property type="molecule type" value="Genomic_DNA"/>
</dbReference>
<evidence type="ECO:0000256" key="1">
    <source>
        <dbReference type="SAM" id="Phobius"/>
    </source>
</evidence>
<reference evidence="2 3" key="1">
    <citation type="journal article" date="2015" name="Genome Biol. Evol.">
        <title>Comparative Genomics of a Bacterivorous Green Alga Reveals Evolutionary Causalities and Consequences of Phago-Mixotrophic Mode of Nutrition.</title>
        <authorList>
            <person name="Burns J.A."/>
            <person name="Paasch A."/>
            <person name="Narechania A."/>
            <person name="Kim E."/>
        </authorList>
    </citation>
    <scope>NUCLEOTIDE SEQUENCE [LARGE SCALE GENOMIC DNA]</scope>
    <source>
        <strain evidence="2 3">PLY_AMNH</strain>
    </source>
</reference>
<keyword evidence="1" id="KW-0812">Transmembrane</keyword>
<evidence type="ECO:0000313" key="3">
    <source>
        <dbReference type="Proteomes" id="UP001190700"/>
    </source>
</evidence>
<sequence length="181" mass="21920">MNTGFDEEEQMALEAVKLTALKKKINAKGWSNHMEDIMKAWGEKAASNREMHDTAASKWKRFSDRIYIPVIFLSTIAGVSNFGAASIEDNAYWMSKKYVDWIVFIFFWYRVLDVDWIVFIVFWYRVLDVDWIVFIVFWYRIPGVDWDIIWNWILDVDWDIIWNWILDIDWDIIDWVIFFGY</sequence>
<comment type="caution">
    <text evidence="2">The sequence shown here is derived from an EMBL/GenBank/DDBJ whole genome shotgun (WGS) entry which is preliminary data.</text>
</comment>
<feature type="transmembrane region" description="Helical" evidence="1">
    <location>
        <begin position="66"/>
        <end position="87"/>
    </location>
</feature>
<evidence type="ECO:0000313" key="2">
    <source>
        <dbReference type="EMBL" id="KAK3246296.1"/>
    </source>
</evidence>
<keyword evidence="1" id="KW-0472">Membrane</keyword>
<accession>A0AAE0C0U2</accession>
<gene>
    <name evidence="2" type="ORF">CYMTET_44162</name>
</gene>